<keyword evidence="1" id="KW-0547">Nucleotide-binding</keyword>
<dbReference type="InterPro" id="IPR027417">
    <property type="entry name" value="P-loop_NTPase"/>
</dbReference>
<dbReference type="Pfam" id="PF25601">
    <property type="entry name" value="AAA_lid_14"/>
    <property type="match status" value="1"/>
</dbReference>
<feature type="domain" description="Sigma-54 factor interaction" evidence="5">
    <location>
        <begin position="157"/>
        <end position="386"/>
    </location>
</feature>
<dbReference type="Proteomes" id="UP000094828">
    <property type="component" value="Unassembled WGS sequence"/>
</dbReference>
<dbReference type="GO" id="GO:0006355">
    <property type="term" value="P:regulation of DNA-templated transcription"/>
    <property type="evidence" value="ECO:0007669"/>
    <property type="project" value="InterPro"/>
</dbReference>
<dbReference type="InterPro" id="IPR011006">
    <property type="entry name" value="CheY-like_superfamily"/>
</dbReference>
<dbReference type="GO" id="GO:0005524">
    <property type="term" value="F:ATP binding"/>
    <property type="evidence" value="ECO:0007669"/>
    <property type="project" value="UniProtKB-KW"/>
</dbReference>
<evidence type="ECO:0000313" key="6">
    <source>
        <dbReference type="EMBL" id="ODA36520.1"/>
    </source>
</evidence>
<dbReference type="SUPFAM" id="SSF46689">
    <property type="entry name" value="Homeodomain-like"/>
    <property type="match status" value="1"/>
</dbReference>
<keyword evidence="4" id="KW-0804">Transcription</keyword>
<dbReference type="SUPFAM" id="SSF52172">
    <property type="entry name" value="CheY-like"/>
    <property type="match status" value="1"/>
</dbReference>
<dbReference type="InterPro" id="IPR002197">
    <property type="entry name" value="HTH_Fis"/>
</dbReference>
<evidence type="ECO:0000256" key="1">
    <source>
        <dbReference type="ARBA" id="ARBA00022741"/>
    </source>
</evidence>
<keyword evidence="3" id="KW-0805">Transcription regulation</keyword>
<dbReference type="Pfam" id="PF00158">
    <property type="entry name" value="Sigma54_activat"/>
    <property type="match status" value="1"/>
</dbReference>
<protein>
    <submittedName>
        <fullName evidence="6">Sigma-54-dependent Fis family transcriptional regulator</fullName>
    </submittedName>
</protein>
<keyword evidence="2" id="KW-0067">ATP-binding</keyword>
<keyword evidence="7" id="KW-1185">Reference proteome</keyword>
<reference evidence="6 7" key="1">
    <citation type="submission" date="2016-05" db="EMBL/GenBank/DDBJ databases">
        <title>Genomic and physiological characterization of Planctopirus sp. isolated from fresh water lake.</title>
        <authorList>
            <person name="Subhash Y."/>
            <person name="Ramana C."/>
        </authorList>
    </citation>
    <scope>NUCLEOTIDE SEQUENCE [LARGE SCALE GENOMIC DNA]</scope>
    <source>
        <strain evidence="6 7">JC280</strain>
    </source>
</reference>
<accession>A0A1C3ETC7</accession>
<dbReference type="InterPro" id="IPR058031">
    <property type="entry name" value="AAA_lid_NorR"/>
</dbReference>
<evidence type="ECO:0000259" key="5">
    <source>
        <dbReference type="PROSITE" id="PS50045"/>
    </source>
</evidence>
<name>A0A1C3ETC7_9PLAN</name>
<dbReference type="AlphaFoldDB" id="A0A1C3ETC7"/>
<dbReference type="InterPro" id="IPR025944">
    <property type="entry name" value="Sigma_54_int_dom_CS"/>
</dbReference>
<organism evidence="6 7">
    <name type="scientific">Planctopirus hydrillae</name>
    <dbReference type="NCBI Taxonomy" id="1841610"/>
    <lineage>
        <taxon>Bacteria</taxon>
        <taxon>Pseudomonadati</taxon>
        <taxon>Planctomycetota</taxon>
        <taxon>Planctomycetia</taxon>
        <taxon>Planctomycetales</taxon>
        <taxon>Planctomycetaceae</taxon>
        <taxon>Planctopirus</taxon>
    </lineage>
</organism>
<dbReference type="OrthoDB" id="208265at2"/>
<evidence type="ECO:0000256" key="4">
    <source>
        <dbReference type="ARBA" id="ARBA00023163"/>
    </source>
</evidence>
<dbReference type="Gene3D" id="1.10.8.60">
    <property type="match status" value="1"/>
</dbReference>
<dbReference type="Gene3D" id="3.40.50.300">
    <property type="entry name" value="P-loop containing nucleotide triphosphate hydrolases"/>
    <property type="match status" value="1"/>
</dbReference>
<dbReference type="EMBL" id="LYDR01000020">
    <property type="protein sequence ID" value="ODA36520.1"/>
    <property type="molecule type" value="Genomic_DNA"/>
</dbReference>
<evidence type="ECO:0000256" key="2">
    <source>
        <dbReference type="ARBA" id="ARBA00022840"/>
    </source>
</evidence>
<dbReference type="InterPro" id="IPR002078">
    <property type="entry name" value="Sigma_54_int"/>
</dbReference>
<dbReference type="Pfam" id="PF02954">
    <property type="entry name" value="HTH_8"/>
    <property type="match status" value="1"/>
</dbReference>
<gene>
    <name evidence="6" type="ORF">A6X21_02220</name>
</gene>
<dbReference type="InterPro" id="IPR009057">
    <property type="entry name" value="Homeodomain-like_sf"/>
</dbReference>
<dbReference type="SUPFAM" id="SSF52540">
    <property type="entry name" value="P-loop containing nucleoside triphosphate hydrolases"/>
    <property type="match status" value="1"/>
</dbReference>
<dbReference type="PANTHER" id="PTHR32071">
    <property type="entry name" value="TRANSCRIPTIONAL REGULATORY PROTEIN"/>
    <property type="match status" value="1"/>
</dbReference>
<dbReference type="PROSITE" id="PS50045">
    <property type="entry name" value="SIGMA54_INTERACT_4"/>
    <property type="match status" value="1"/>
</dbReference>
<evidence type="ECO:0000313" key="7">
    <source>
        <dbReference type="Proteomes" id="UP000094828"/>
    </source>
</evidence>
<evidence type="ECO:0000256" key="3">
    <source>
        <dbReference type="ARBA" id="ARBA00023015"/>
    </source>
</evidence>
<dbReference type="PANTHER" id="PTHR32071:SF100">
    <property type="entry name" value="RESPONSE REGULATOR PROTEIN PILR"/>
    <property type="match status" value="1"/>
</dbReference>
<proteinExistence type="predicted"/>
<dbReference type="CDD" id="cd00009">
    <property type="entry name" value="AAA"/>
    <property type="match status" value="1"/>
</dbReference>
<dbReference type="PROSITE" id="PS00688">
    <property type="entry name" value="SIGMA54_INTERACT_3"/>
    <property type="match status" value="1"/>
</dbReference>
<dbReference type="STRING" id="1841610.A6X21_02220"/>
<sequence length="494" mass="54530">MNPDIIPFPRRVAAPVDSSISVLVVTNDPSIGDRLAADVQTAGFHLKRCATVDAAVQILSTVPSDICIVGPLGLQDSVAQLAGQISQRGWATQLLQVASHPGEFAQHSTVAGVEHLTWPVNSTVFYQLVSGAAQRGRLSSENRRLKRQISNRNLRDMVGHSPAMQTFRQQIQHAAEQAGSVLIVAEPGAGATIAAQSIHEASRRGSRPFIRVDCHVLSVEALEVELFGAPCPPQEDGRQHLPGRIHQAEGGTIYLDGIDNLAIPAQRRLLNLVRQQRREHPITGEPIRADVRIMASTSIRLTQLVSRNLFRADLAEALQDYVVEVPALRERPEDIATLAEHFLHRVSVREGRPPRMLTVEALDRLRQWKWPGNIRELENVIDRACSIDCSHKLTADMIEPWIQKPLAQEEEDIVPGLTLAEMERKLIESTFTRFEGNREKTARALQIGIRTLSGKLREYGYPPRGGPGSNRIAAPAETVETVEPMISTFETRAA</sequence>
<dbReference type="RefSeq" id="WP_068845569.1">
    <property type="nucleotide sequence ID" value="NZ_LYDR01000020.1"/>
</dbReference>
<dbReference type="Gene3D" id="1.10.10.60">
    <property type="entry name" value="Homeodomain-like"/>
    <property type="match status" value="1"/>
</dbReference>
<dbReference type="GO" id="GO:0043565">
    <property type="term" value="F:sequence-specific DNA binding"/>
    <property type="evidence" value="ECO:0007669"/>
    <property type="project" value="InterPro"/>
</dbReference>
<comment type="caution">
    <text evidence="6">The sequence shown here is derived from an EMBL/GenBank/DDBJ whole genome shotgun (WGS) entry which is preliminary data.</text>
</comment>